<evidence type="ECO:0000313" key="2">
    <source>
        <dbReference type="EMBL" id="CAH3105116.1"/>
    </source>
</evidence>
<dbReference type="EMBL" id="CALNXJ010000009">
    <property type="protein sequence ID" value="CAH3105116.1"/>
    <property type="molecule type" value="Genomic_DNA"/>
</dbReference>
<dbReference type="Proteomes" id="UP001159428">
    <property type="component" value="Unassembled WGS sequence"/>
</dbReference>
<comment type="caution">
    <text evidence="2">The sequence shown here is derived from an EMBL/GenBank/DDBJ whole genome shotgun (WGS) entry which is preliminary data.</text>
</comment>
<name>A0AAU9W863_9CNID</name>
<keyword evidence="1" id="KW-0732">Signal</keyword>
<reference evidence="2 3" key="1">
    <citation type="submission" date="2022-05" db="EMBL/GenBank/DDBJ databases">
        <authorList>
            <consortium name="Genoscope - CEA"/>
            <person name="William W."/>
        </authorList>
    </citation>
    <scope>NUCLEOTIDE SEQUENCE [LARGE SCALE GENOMIC DNA]</scope>
</reference>
<evidence type="ECO:0000313" key="3">
    <source>
        <dbReference type="Proteomes" id="UP001159428"/>
    </source>
</evidence>
<feature type="chain" id="PRO_5043516073" evidence="1">
    <location>
        <begin position="28"/>
        <end position="76"/>
    </location>
</feature>
<keyword evidence="3" id="KW-1185">Reference proteome</keyword>
<evidence type="ECO:0000256" key="1">
    <source>
        <dbReference type="SAM" id="SignalP"/>
    </source>
</evidence>
<proteinExistence type="predicted"/>
<sequence length="76" mass="8828">MVSSKAFFVSFLVSCVLLSVYCQKAEEQGLPGIRWGRHFQEDDLTQRGGEGKLWRVMEQKRNHHYRLNDGGQKQES</sequence>
<accession>A0AAU9W863</accession>
<feature type="signal peptide" evidence="1">
    <location>
        <begin position="1"/>
        <end position="27"/>
    </location>
</feature>
<organism evidence="2 3">
    <name type="scientific">Pocillopora meandrina</name>
    <dbReference type="NCBI Taxonomy" id="46732"/>
    <lineage>
        <taxon>Eukaryota</taxon>
        <taxon>Metazoa</taxon>
        <taxon>Cnidaria</taxon>
        <taxon>Anthozoa</taxon>
        <taxon>Hexacorallia</taxon>
        <taxon>Scleractinia</taxon>
        <taxon>Astrocoeniina</taxon>
        <taxon>Pocilloporidae</taxon>
        <taxon>Pocillopora</taxon>
    </lineage>
</organism>
<dbReference type="AlphaFoldDB" id="A0AAU9W863"/>
<protein>
    <submittedName>
        <fullName evidence="2">Uncharacterized protein</fullName>
    </submittedName>
</protein>
<gene>
    <name evidence="2" type="ORF">PMEA_00035034</name>
</gene>